<evidence type="ECO:0000313" key="2">
    <source>
        <dbReference type="EMBL" id="MDQ0375981.1"/>
    </source>
</evidence>
<evidence type="ECO:0008006" key="4">
    <source>
        <dbReference type="Google" id="ProtNLM"/>
    </source>
</evidence>
<gene>
    <name evidence="2" type="ORF">J2X26_004324</name>
</gene>
<keyword evidence="1" id="KW-0812">Transmembrane</keyword>
<proteinExistence type="predicted"/>
<evidence type="ECO:0000256" key="1">
    <source>
        <dbReference type="SAM" id="Phobius"/>
    </source>
</evidence>
<evidence type="ECO:0000313" key="3">
    <source>
        <dbReference type="Proteomes" id="UP001239626"/>
    </source>
</evidence>
<keyword evidence="1" id="KW-1133">Transmembrane helix</keyword>
<reference evidence="2 3" key="1">
    <citation type="submission" date="2023-07" db="EMBL/GenBank/DDBJ databases">
        <title>Sorghum-associated microbial communities from plants grown in Nebraska, USA.</title>
        <authorList>
            <person name="Schachtman D."/>
        </authorList>
    </citation>
    <scope>NUCLEOTIDE SEQUENCE [LARGE SCALE GENOMIC DNA]</scope>
    <source>
        <strain evidence="2 3">BE332</strain>
    </source>
</reference>
<keyword evidence="3" id="KW-1185">Reference proteome</keyword>
<protein>
    <recommendedName>
        <fullName evidence="4">HTH tetR-type domain-containing protein</fullName>
    </recommendedName>
</protein>
<sequence>MQLLEGYWPARGGSFLFRLGVWRQRRRRDRLVDAMVVSATALAAASWDERRALGERMQISEQSVRTWFPTEDRLLPTGLGNVLRSAEDRLGERYGVDAVVVWPRLFRLLPEAVARDIDDEVTQMDVSARLATTWLFTAVAAVAVLLVVDAGALVRNWEWLTVPLGLVALSWLSYRGAIESALAHAVDIEVGLDLYRGRVIDAMRLPEPRRLSEERRQFAALMELFTSYEEDEDMDLVFRRAPDVAPLPLRRTRSRGKAR</sequence>
<dbReference type="EMBL" id="JAUSVB010000008">
    <property type="protein sequence ID" value="MDQ0375981.1"/>
    <property type="molecule type" value="Genomic_DNA"/>
</dbReference>
<keyword evidence="1" id="KW-0472">Membrane</keyword>
<comment type="caution">
    <text evidence="2">The sequence shown here is derived from an EMBL/GenBank/DDBJ whole genome shotgun (WGS) entry which is preliminary data.</text>
</comment>
<dbReference type="RefSeq" id="WP_307494768.1">
    <property type="nucleotide sequence ID" value="NZ_JAUSVB010000008.1"/>
</dbReference>
<accession>A0ABU0ELR1</accession>
<feature type="transmembrane region" description="Helical" evidence="1">
    <location>
        <begin position="134"/>
        <end position="154"/>
    </location>
</feature>
<dbReference type="Proteomes" id="UP001239626">
    <property type="component" value="Unassembled WGS sequence"/>
</dbReference>
<organism evidence="2 3">
    <name type="scientific">Cellulomonas humilata</name>
    <dbReference type="NCBI Taxonomy" id="144055"/>
    <lineage>
        <taxon>Bacteria</taxon>
        <taxon>Bacillati</taxon>
        <taxon>Actinomycetota</taxon>
        <taxon>Actinomycetes</taxon>
        <taxon>Micrococcales</taxon>
        <taxon>Cellulomonadaceae</taxon>
        <taxon>Cellulomonas</taxon>
    </lineage>
</organism>
<name>A0ABU0ELR1_9CELL</name>